<feature type="region of interest" description="Disordered" evidence="1">
    <location>
        <begin position="620"/>
        <end position="657"/>
    </location>
</feature>
<protein>
    <submittedName>
        <fullName evidence="3">AAA family ATPase</fullName>
    </submittedName>
</protein>
<evidence type="ECO:0000256" key="1">
    <source>
        <dbReference type="SAM" id="MobiDB-lite"/>
    </source>
</evidence>
<sequence length="657" mass="69288">MTGGADVWAGSEGDGALFEGRHGGLVGREAELAALERALAGSRLVTVVGAAGVGKSRLAMAAAGRRDLAPWSGTVKVRWHDGVPVDPSALAARILRALGSAADERPGRPAPVALPAPPPPAGGPLLVLDDVDPVHAECTRLVQSLLMRLPALRVLVTARRPLGLGDEHVLRLAPLPAADPADTTGPSPAAELFLARAAGRPDAATELGAVEQVCRLVEGVPLAIELAAAQLGDTTLSELTARLESGLCWLTGAGSPVNRHRSVRSSIGAVHALCEPPVRTVWRCLSVFAGAFTETAAAFVCEGLGVDPDAVPPALAALAATGVLQPDGETGTAREVRHRMTRAARDFGRERLTAAGETTVARDRHARHCRSVAVVAETLWNSGLQRQAARLVLDEHPDLLALVRRATRHPALAEAAADSVLHLWFWWAAHGHAREGAAHLLRLLPLLPTEGAAKARAQWLAAWLSTAADPATAGRLLDAAWPTAVLAGDDALVGRISHAHGTLAWQRHDLHTAAEHYRHAAATIPEHAPAGPPAAVSLAALAIVQTHTDTDAALRTARRALARPTARDDTWARALAHYARALADHRAGRTGRARHRARRALAHLDPRLDAPQAHRALRRLLDDVDHPGRTGPDAARRLRPPSLPTQRSTAAEDPVHR</sequence>
<dbReference type="EMBL" id="JBHMCT010000012">
    <property type="protein sequence ID" value="MFB9556589.1"/>
    <property type="molecule type" value="Genomic_DNA"/>
</dbReference>
<dbReference type="Pfam" id="PF13191">
    <property type="entry name" value="AAA_16"/>
    <property type="match status" value="1"/>
</dbReference>
<proteinExistence type="predicted"/>
<dbReference type="Gene3D" id="3.40.50.300">
    <property type="entry name" value="P-loop containing nucleotide triphosphate hydrolases"/>
    <property type="match status" value="1"/>
</dbReference>
<reference evidence="3 4" key="1">
    <citation type="submission" date="2024-09" db="EMBL/GenBank/DDBJ databases">
        <authorList>
            <person name="Sun Q."/>
            <person name="Mori K."/>
        </authorList>
    </citation>
    <scope>NUCLEOTIDE SEQUENCE [LARGE SCALE GENOMIC DNA]</scope>
    <source>
        <strain evidence="3 4">JCM 4414</strain>
    </source>
</reference>
<dbReference type="PRINTS" id="PR00364">
    <property type="entry name" value="DISEASERSIST"/>
</dbReference>
<dbReference type="Gene3D" id="1.25.40.10">
    <property type="entry name" value="Tetratricopeptide repeat domain"/>
    <property type="match status" value="1"/>
</dbReference>
<dbReference type="RefSeq" id="WP_345491164.1">
    <property type="nucleotide sequence ID" value="NZ_BAAAWU010000001.1"/>
</dbReference>
<dbReference type="InterPro" id="IPR011990">
    <property type="entry name" value="TPR-like_helical_dom_sf"/>
</dbReference>
<keyword evidence="4" id="KW-1185">Reference proteome</keyword>
<gene>
    <name evidence="3" type="ORF">ACFFTP_20655</name>
</gene>
<evidence type="ECO:0000259" key="2">
    <source>
        <dbReference type="Pfam" id="PF13191"/>
    </source>
</evidence>
<dbReference type="SUPFAM" id="SSF48452">
    <property type="entry name" value="TPR-like"/>
    <property type="match status" value="1"/>
</dbReference>
<feature type="domain" description="Orc1-like AAA ATPase" evidence="2">
    <location>
        <begin position="25"/>
        <end position="145"/>
    </location>
</feature>
<comment type="caution">
    <text evidence="3">The sequence shown here is derived from an EMBL/GenBank/DDBJ whole genome shotgun (WGS) entry which is preliminary data.</text>
</comment>
<organism evidence="3 4">
    <name type="scientific">Streptomyces roseoviridis</name>
    <dbReference type="NCBI Taxonomy" id="67361"/>
    <lineage>
        <taxon>Bacteria</taxon>
        <taxon>Bacillati</taxon>
        <taxon>Actinomycetota</taxon>
        <taxon>Actinomycetes</taxon>
        <taxon>Kitasatosporales</taxon>
        <taxon>Streptomycetaceae</taxon>
        <taxon>Streptomyces</taxon>
    </lineage>
</organism>
<dbReference type="PANTHER" id="PTHR47691">
    <property type="entry name" value="REGULATOR-RELATED"/>
    <property type="match status" value="1"/>
</dbReference>
<dbReference type="SUPFAM" id="SSF52540">
    <property type="entry name" value="P-loop containing nucleoside triphosphate hydrolases"/>
    <property type="match status" value="1"/>
</dbReference>
<evidence type="ECO:0000313" key="4">
    <source>
        <dbReference type="Proteomes" id="UP001589716"/>
    </source>
</evidence>
<dbReference type="Proteomes" id="UP001589716">
    <property type="component" value="Unassembled WGS sequence"/>
</dbReference>
<dbReference type="PANTHER" id="PTHR47691:SF3">
    <property type="entry name" value="HTH-TYPE TRANSCRIPTIONAL REGULATOR RV0890C-RELATED"/>
    <property type="match status" value="1"/>
</dbReference>
<evidence type="ECO:0000313" key="3">
    <source>
        <dbReference type="EMBL" id="MFB9556589.1"/>
    </source>
</evidence>
<name>A0ABV5QUC7_9ACTN</name>
<accession>A0ABV5QUC7</accession>
<dbReference type="InterPro" id="IPR041664">
    <property type="entry name" value="AAA_16"/>
</dbReference>
<dbReference type="InterPro" id="IPR027417">
    <property type="entry name" value="P-loop_NTPase"/>
</dbReference>